<dbReference type="KEGG" id="bmu:Bmul_4835"/>
<dbReference type="InterPro" id="IPR027417">
    <property type="entry name" value="P-loop_NTPase"/>
</dbReference>
<dbReference type="Proteomes" id="UP000008815">
    <property type="component" value="Chromosome 2"/>
</dbReference>
<dbReference type="Pfam" id="PF06056">
    <property type="entry name" value="Terminase_5"/>
    <property type="match status" value="1"/>
</dbReference>
<dbReference type="Pfam" id="PF17289">
    <property type="entry name" value="Terminase_6C"/>
    <property type="match status" value="1"/>
</dbReference>
<dbReference type="EMBL" id="AP009386">
    <property type="protein sequence ID" value="BAG45553.1"/>
    <property type="molecule type" value="Genomic_DNA"/>
</dbReference>
<feature type="domain" description="Terminase large subunit gp17-like C-terminal" evidence="4">
    <location>
        <begin position="413"/>
        <end position="571"/>
    </location>
</feature>
<protein>
    <submittedName>
        <fullName evidence="5">ATPase subunit of bacteriophage terminase</fullName>
    </submittedName>
</protein>
<reference evidence="5 6" key="1">
    <citation type="submission" date="2007-04" db="EMBL/GenBank/DDBJ databases">
        <title>Complete genome sequence of Burkholderia multivorans ATCC 17616.</title>
        <authorList>
            <person name="Ohtsubo Y."/>
            <person name="Yamashita A."/>
            <person name="Kurokawa K."/>
            <person name="Takami H."/>
            <person name="Yuhara S."/>
            <person name="Nishiyama E."/>
            <person name="Endo R."/>
            <person name="Miyazaki R."/>
            <person name="Ono A."/>
            <person name="Yano K."/>
            <person name="Ito M."/>
            <person name="Sota M."/>
            <person name="Yuji N."/>
            <person name="Hattori M."/>
            <person name="Tsuda M."/>
        </authorList>
    </citation>
    <scope>NUCLEOTIDE SEQUENCE [LARGE SCALE GENOMIC DNA]</scope>
    <source>
        <strain evidence="6">ATCC 17616 / 249</strain>
    </source>
</reference>
<evidence type="ECO:0000313" key="6">
    <source>
        <dbReference type="Proteomes" id="UP000008815"/>
    </source>
</evidence>
<name>A0A0H3KPP8_BURM1</name>
<dbReference type="InterPro" id="IPR010332">
    <property type="entry name" value="ATPase_terminase-su_N"/>
</dbReference>
<feature type="domain" description="Terminase ATPase subunit N-terminal" evidence="3">
    <location>
        <begin position="12"/>
        <end position="67"/>
    </location>
</feature>
<gene>
    <name evidence="5" type="ordered locus">BMULJ_03681</name>
</gene>
<organism evidence="5 6">
    <name type="scientific">Burkholderia multivorans (strain ATCC 17616 / 249)</name>
    <dbReference type="NCBI Taxonomy" id="395019"/>
    <lineage>
        <taxon>Bacteria</taxon>
        <taxon>Pseudomonadati</taxon>
        <taxon>Pseudomonadota</taxon>
        <taxon>Betaproteobacteria</taxon>
        <taxon>Burkholderiales</taxon>
        <taxon>Burkholderiaceae</taxon>
        <taxon>Burkholderia</taxon>
        <taxon>Burkholderia cepacia complex</taxon>
    </lineage>
</organism>
<evidence type="ECO:0000259" key="4">
    <source>
        <dbReference type="Pfam" id="PF17289"/>
    </source>
</evidence>
<dbReference type="AlphaFoldDB" id="A0A0H3KPP8"/>
<dbReference type="STRING" id="395019.BMULJ_03681"/>
<dbReference type="Pfam" id="PF03237">
    <property type="entry name" value="Terminase_6N"/>
    <property type="match status" value="1"/>
</dbReference>
<evidence type="ECO:0000259" key="3">
    <source>
        <dbReference type="Pfam" id="PF06056"/>
    </source>
</evidence>
<sequence>MTALPIDSSDVDPRRRARDLYWQGYRIARIAEMLGEKPATLYSWKRRDRWDDTEPVDRVALSMEAQLIRLVVKEKKEGRDFKEIDLLTRQLDRLRARPANDAKLSDSGSAGGSRRSRRADERNAFSDEQIEKLNDAFLESIFDYQRNWYRAGFKERIRNVLKSRQIGATWYFAREALLDALNTGRNQIFLSASKAQAHVFRQYIVQFAKDAVDVELKGDPIVLPNGATLYFLGTNARTAQSYHGNLYFDEYFWVPRFQELRKVASGMAIHDQWRQTYFSTPSSLAHDAYPFWSGKLFNRGRPKDQHVSIDISHAALAAGRSCQDGQWRQIVTVEDAVRGGCNSGARPLFNLDRLRLEYSPEEYANLLLCQFIDDSLSVFPLTVLQPCMVDTWEVWDDFKPLYLRPFGDEEVWIGYDPSHTGDSAGCVVIAPPKRPGGKFRVLERFQWHGLDFEAQAAQIEALTRRYRVTYIGIDTTGIGQGVYQLVTKFFPAATPFHYSVEIKTALVMKAQNVIRKGRLEFDAGWNDLAASFMAIKKTITPSGLQVTYKASRSEEASHGDLAWACMHALANEPLEGATATNTGFMEIF</sequence>
<dbReference type="KEGG" id="bmj:BMULJ_03681"/>
<dbReference type="RefSeq" id="WP_012217412.1">
    <property type="nucleotide sequence ID" value="NC_010086.1"/>
</dbReference>
<proteinExistence type="predicted"/>
<keyword evidence="1" id="KW-1188">Viral release from host cell</keyword>
<dbReference type="HOGENOM" id="CLU_020362_2_1_4"/>
<dbReference type="eggNOG" id="COG5484">
    <property type="taxonomic scope" value="Bacteria"/>
</dbReference>
<evidence type="ECO:0000256" key="2">
    <source>
        <dbReference type="SAM" id="MobiDB-lite"/>
    </source>
</evidence>
<keyword evidence="6" id="KW-1185">Reference proteome</keyword>
<dbReference type="Gene3D" id="3.40.50.300">
    <property type="entry name" value="P-loop containing nucleotide triphosphate hydrolases"/>
    <property type="match status" value="1"/>
</dbReference>
<evidence type="ECO:0000313" key="5">
    <source>
        <dbReference type="EMBL" id="BAG45553.1"/>
    </source>
</evidence>
<dbReference type="Gene3D" id="3.30.420.240">
    <property type="match status" value="1"/>
</dbReference>
<evidence type="ECO:0000256" key="1">
    <source>
        <dbReference type="ARBA" id="ARBA00022612"/>
    </source>
</evidence>
<feature type="region of interest" description="Disordered" evidence="2">
    <location>
        <begin position="98"/>
        <end position="122"/>
    </location>
</feature>
<dbReference type="InterPro" id="IPR035421">
    <property type="entry name" value="Terminase_6C"/>
</dbReference>
<accession>A0A0H3KPP8</accession>